<dbReference type="EMBL" id="MTHB01000305">
    <property type="protein sequence ID" value="OXC71525.1"/>
    <property type="molecule type" value="Genomic_DNA"/>
</dbReference>
<protein>
    <submittedName>
        <fullName evidence="1">Uncharacterized protein</fullName>
    </submittedName>
</protein>
<organism evidence="1 2">
    <name type="scientific">Caballeronia sordidicola</name>
    <name type="common">Burkholderia sordidicola</name>
    <dbReference type="NCBI Taxonomy" id="196367"/>
    <lineage>
        <taxon>Bacteria</taxon>
        <taxon>Pseudomonadati</taxon>
        <taxon>Pseudomonadota</taxon>
        <taxon>Betaproteobacteria</taxon>
        <taxon>Burkholderiales</taxon>
        <taxon>Burkholderiaceae</taxon>
        <taxon>Caballeronia</taxon>
    </lineage>
</organism>
<dbReference type="AlphaFoldDB" id="A0A226WJZ8"/>
<evidence type="ECO:0000313" key="1">
    <source>
        <dbReference type="EMBL" id="OXC71525.1"/>
    </source>
</evidence>
<comment type="caution">
    <text evidence="1">The sequence shown here is derived from an EMBL/GenBank/DDBJ whole genome shotgun (WGS) entry which is preliminary data.</text>
</comment>
<evidence type="ECO:0000313" key="2">
    <source>
        <dbReference type="Proteomes" id="UP000214720"/>
    </source>
</evidence>
<dbReference type="Proteomes" id="UP000214720">
    <property type="component" value="Unassembled WGS sequence"/>
</dbReference>
<proteinExistence type="predicted"/>
<name>A0A226WJZ8_CABSO</name>
<sequence>MLDTFDGHRLSVIGRAMRGGSLTGCFDDLLQQLASTAGFDGWLRRLAAKVPEADASPVQ</sequence>
<accession>A0A226WJZ8</accession>
<gene>
    <name evidence="1" type="ORF">BSU04_46885</name>
</gene>
<reference evidence="2" key="1">
    <citation type="submission" date="2017-01" db="EMBL/GenBank/DDBJ databases">
        <title>Genome Analysis of Deinococcus marmoris KOPRI26562.</title>
        <authorList>
            <person name="Kim J.H."/>
            <person name="Oh H.-M."/>
        </authorList>
    </citation>
    <scope>NUCLEOTIDE SEQUENCE [LARGE SCALE GENOMIC DNA]</scope>
    <source>
        <strain evidence="2">PAMC 26633</strain>
    </source>
</reference>